<dbReference type="InterPro" id="IPR011711">
    <property type="entry name" value="GntR_C"/>
</dbReference>
<dbReference type="PROSITE" id="PS50949">
    <property type="entry name" value="HTH_GNTR"/>
    <property type="match status" value="1"/>
</dbReference>
<keyword evidence="2" id="KW-0238">DNA-binding</keyword>
<gene>
    <name evidence="5" type="ORF">AYR66_13670</name>
</gene>
<evidence type="ECO:0000256" key="1">
    <source>
        <dbReference type="ARBA" id="ARBA00023015"/>
    </source>
</evidence>
<dbReference type="SMART" id="SM00895">
    <property type="entry name" value="FCD"/>
    <property type="match status" value="1"/>
</dbReference>
<name>A0A254TCM0_9BURK</name>
<feature type="domain" description="HTH gntR-type" evidence="4">
    <location>
        <begin position="12"/>
        <end position="79"/>
    </location>
</feature>
<evidence type="ECO:0000313" key="6">
    <source>
        <dbReference type="Proteomes" id="UP000197535"/>
    </source>
</evidence>
<evidence type="ECO:0000259" key="4">
    <source>
        <dbReference type="PROSITE" id="PS50949"/>
    </source>
</evidence>
<dbReference type="AlphaFoldDB" id="A0A254TCM0"/>
<proteinExistence type="predicted"/>
<dbReference type="OrthoDB" id="8680857at2"/>
<dbReference type="SMART" id="SM00345">
    <property type="entry name" value="HTH_GNTR"/>
    <property type="match status" value="1"/>
</dbReference>
<dbReference type="SUPFAM" id="SSF46785">
    <property type="entry name" value="Winged helix' DNA-binding domain"/>
    <property type="match status" value="1"/>
</dbReference>
<protein>
    <submittedName>
        <fullName evidence="5">GntR family transcriptional regulator</fullName>
    </submittedName>
</protein>
<dbReference type="Gene3D" id="1.10.10.10">
    <property type="entry name" value="Winged helix-like DNA-binding domain superfamily/Winged helix DNA-binding domain"/>
    <property type="match status" value="1"/>
</dbReference>
<dbReference type="SUPFAM" id="SSF48008">
    <property type="entry name" value="GntR ligand-binding domain-like"/>
    <property type="match status" value="1"/>
</dbReference>
<dbReference type="PANTHER" id="PTHR43537:SF24">
    <property type="entry name" value="GLUCONATE OPERON TRANSCRIPTIONAL REPRESSOR"/>
    <property type="match status" value="1"/>
</dbReference>
<dbReference type="GO" id="GO:0003700">
    <property type="term" value="F:DNA-binding transcription factor activity"/>
    <property type="evidence" value="ECO:0007669"/>
    <property type="project" value="InterPro"/>
</dbReference>
<dbReference type="Proteomes" id="UP000197535">
    <property type="component" value="Unassembled WGS sequence"/>
</dbReference>
<reference evidence="5 6" key="1">
    <citation type="submission" date="2016-02" db="EMBL/GenBank/DDBJ databases">
        <authorList>
            <person name="Wen L."/>
            <person name="He K."/>
            <person name="Yang H."/>
        </authorList>
    </citation>
    <scope>NUCLEOTIDE SEQUENCE [LARGE SCALE GENOMIC DNA]</scope>
    <source>
        <strain evidence="5 6">TSA40</strain>
    </source>
</reference>
<keyword evidence="3" id="KW-0804">Transcription</keyword>
<evidence type="ECO:0000256" key="2">
    <source>
        <dbReference type="ARBA" id="ARBA00023125"/>
    </source>
</evidence>
<dbReference type="PRINTS" id="PR00035">
    <property type="entry name" value="HTHGNTR"/>
</dbReference>
<keyword evidence="1" id="KW-0805">Transcription regulation</keyword>
<dbReference type="Pfam" id="PF07729">
    <property type="entry name" value="FCD"/>
    <property type="match status" value="1"/>
</dbReference>
<evidence type="ECO:0000313" key="5">
    <source>
        <dbReference type="EMBL" id="OWW20380.1"/>
    </source>
</evidence>
<dbReference type="EMBL" id="LSTO01000001">
    <property type="protein sequence ID" value="OWW20380.1"/>
    <property type="molecule type" value="Genomic_DNA"/>
</dbReference>
<comment type="caution">
    <text evidence="5">The sequence shown here is derived from an EMBL/GenBank/DDBJ whole genome shotgun (WGS) entry which is preliminary data.</text>
</comment>
<accession>A0A254TCM0</accession>
<sequence>MYDDVSTIRKPDSLRSYVESYLREAITSGRFKPGERIVEREICEMLEVSRPPVREALRKLEAEKLITTLPRRGPVVASISSKEASDLYAIRALMESYAVAEFARLATDSDIEQLGEAVKALHDNAKSGDRKGLLAAKAQFYDVILNNCGNDLVREMLLGLLTRINLLRSASFSSPDRLPKSLAEIDEMYSLIKARDAARAGEIARLHVSNAEKAAMVVLEQQVAADSSQ</sequence>
<dbReference type="InterPro" id="IPR036390">
    <property type="entry name" value="WH_DNA-bd_sf"/>
</dbReference>
<dbReference type="InterPro" id="IPR008920">
    <property type="entry name" value="TF_FadR/GntR_C"/>
</dbReference>
<dbReference type="Gene3D" id="1.20.120.530">
    <property type="entry name" value="GntR ligand-binding domain-like"/>
    <property type="match status" value="1"/>
</dbReference>
<dbReference type="InterPro" id="IPR036388">
    <property type="entry name" value="WH-like_DNA-bd_sf"/>
</dbReference>
<dbReference type="Pfam" id="PF00392">
    <property type="entry name" value="GntR"/>
    <property type="match status" value="1"/>
</dbReference>
<keyword evidence="6" id="KW-1185">Reference proteome</keyword>
<dbReference type="InterPro" id="IPR000524">
    <property type="entry name" value="Tscrpt_reg_HTH_GntR"/>
</dbReference>
<organism evidence="5 6">
    <name type="scientific">Noviherbaspirillum denitrificans</name>
    <dbReference type="NCBI Taxonomy" id="1968433"/>
    <lineage>
        <taxon>Bacteria</taxon>
        <taxon>Pseudomonadati</taxon>
        <taxon>Pseudomonadota</taxon>
        <taxon>Betaproteobacteria</taxon>
        <taxon>Burkholderiales</taxon>
        <taxon>Oxalobacteraceae</taxon>
        <taxon>Noviherbaspirillum</taxon>
    </lineage>
</organism>
<evidence type="ECO:0000256" key="3">
    <source>
        <dbReference type="ARBA" id="ARBA00023163"/>
    </source>
</evidence>
<dbReference type="PANTHER" id="PTHR43537">
    <property type="entry name" value="TRANSCRIPTIONAL REGULATOR, GNTR FAMILY"/>
    <property type="match status" value="1"/>
</dbReference>
<dbReference type="GO" id="GO:0003677">
    <property type="term" value="F:DNA binding"/>
    <property type="evidence" value="ECO:0007669"/>
    <property type="project" value="UniProtKB-KW"/>
</dbReference>
<dbReference type="CDD" id="cd07377">
    <property type="entry name" value="WHTH_GntR"/>
    <property type="match status" value="1"/>
</dbReference>